<accession>A0A1L9TTK7</accession>
<dbReference type="Proteomes" id="UP000184356">
    <property type="component" value="Unassembled WGS sequence"/>
</dbReference>
<proteinExistence type="predicted"/>
<dbReference type="GeneID" id="63760585"/>
<feature type="compositionally biased region" description="Polar residues" evidence="1">
    <location>
        <begin position="98"/>
        <end position="107"/>
    </location>
</feature>
<evidence type="ECO:0000313" key="3">
    <source>
        <dbReference type="Proteomes" id="UP000184356"/>
    </source>
</evidence>
<dbReference type="RefSeq" id="XP_040706548.1">
    <property type="nucleotide sequence ID" value="XM_040844512.1"/>
</dbReference>
<organism evidence="2 3">
    <name type="scientific">Aspergillus sydowii CBS 593.65</name>
    <dbReference type="NCBI Taxonomy" id="1036612"/>
    <lineage>
        <taxon>Eukaryota</taxon>
        <taxon>Fungi</taxon>
        <taxon>Dikarya</taxon>
        <taxon>Ascomycota</taxon>
        <taxon>Pezizomycotina</taxon>
        <taxon>Eurotiomycetes</taxon>
        <taxon>Eurotiomycetidae</taxon>
        <taxon>Eurotiales</taxon>
        <taxon>Aspergillaceae</taxon>
        <taxon>Aspergillus</taxon>
        <taxon>Aspergillus subgen. Nidulantes</taxon>
    </lineage>
</organism>
<gene>
    <name evidence="2" type="ORF">ASPSYDRAFT_28360</name>
</gene>
<name>A0A1L9TTK7_9EURO</name>
<dbReference type="AlphaFoldDB" id="A0A1L9TTK7"/>
<evidence type="ECO:0000313" key="2">
    <source>
        <dbReference type="EMBL" id="OJJ62742.1"/>
    </source>
</evidence>
<evidence type="ECO:0000256" key="1">
    <source>
        <dbReference type="SAM" id="MobiDB-lite"/>
    </source>
</evidence>
<keyword evidence="3" id="KW-1185">Reference proteome</keyword>
<protein>
    <submittedName>
        <fullName evidence="2">Uncharacterized protein</fullName>
    </submittedName>
</protein>
<sequence length="107" mass="12081">MWTSSLPILIVLTPDHGTESNDARLQSKAATNPPIPGLRHIALLILKLIWVKQALCFRLHPGVDYESYHVDKFSPTMTQRQQNRPRHGLLVQPHDASQETNIVIPSN</sequence>
<dbReference type="OrthoDB" id="10385014at2759"/>
<dbReference type="EMBL" id="KV878583">
    <property type="protein sequence ID" value="OJJ62742.1"/>
    <property type="molecule type" value="Genomic_DNA"/>
</dbReference>
<feature type="region of interest" description="Disordered" evidence="1">
    <location>
        <begin position="77"/>
        <end position="107"/>
    </location>
</feature>
<dbReference type="VEuPathDB" id="FungiDB:ASPSYDRAFT_28360"/>
<reference evidence="3" key="1">
    <citation type="journal article" date="2017" name="Genome Biol.">
        <title>Comparative genomics reveals high biological diversity and specific adaptations in the industrially and medically important fungal genus Aspergillus.</title>
        <authorList>
            <person name="de Vries R.P."/>
            <person name="Riley R."/>
            <person name="Wiebenga A."/>
            <person name="Aguilar-Osorio G."/>
            <person name="Amillis S."/>
            <person name="Uchima C.A."/>
            <person name="Anderluh G."/>
            <person name="Asadollahi M."/>
            <person name="Askin M."/>
            <person name="Barry K."/>
            <person name="Battaglia E."/>
            <person name="Bayram O."/>
            <person name="Benocci T."/>
            <person name="Braus-Stromeyer S.A."/>
            <person name="Caldana C."/>
            <person name="Canovas D."/>
            <person name="Cerqueira G.C."/>
            <person name="Chen F."/>
            <person name="Chen W."/>
            <person name="Choi C."/>
            <person name="Clum A."/>
            <person name="Dos Santos R.A."/>
            <person name="Damasio A.R."/>
            <person name="Diallinas G."/>
            <person name="Emri T."/>
            <person name="Fekete E."/>
            <person name="Flipphi M."/>
            <person name="Freyberg S."/>
            <person name="Gallo A."/>
            <person name="Gournas C."/>
            <person name="Habgood R."/>
            <person name="Hainaut M."/>
            <person name="Harispe M.L."/>
            <person name="Henrissat B."/>
            <person name="Hilden K.S."/>
            <person name="Hope R."/>
            <person name="Hossain A."/>
            <person name="Karabika E."/>
            <person name="Karaffa L."/>
            <person name="Karanyi Z."/>
            <person name="Krasevec N."/>
            <person name="Kuo A."/>
            <person name="Kusch H."/>
            <person name="LaButti K."/>
            <person name="Lagendijk E.L."/>
            <person name="Lapidus A."/>
            <person name="Levasseur A."/>
            <person name="Lindquist E."/>
            <person name="Lipzen A."/>
            <person name="Logrieco A.F."/>
            <person name="MacCabe A."/>
            <person name="Maekelae M.R."/>
            <person name="Malavazi I."/>
            <person name="Melin P."/>
            <person name="Meyer V."/>
            <person name="Mielnichuk N."/>
            <person name="Miskei M."/>
            <person name="Molnar A.P."/>
            <person name="Mule G."/>
            <person name="Ngan C.Y."/>
            <person name="Orejas M."/>
            <person name="Orosz E."/>
            <person name="Ouedraogo J.P."/>
            <person name="Overkamp K.M."/>
            <person name="Park H.-S."/>
            <person name="Perrone G."/>
            <person name="Piumi F."/>
            <person name="Punt P.J."/>
            <person name="Ram A.F."/>
            <person name="Ramon A."/>
            <person name="Rauscher S."/>
            <person name="Record E."/>
            <person name="Riano-Pachon D.M."/>
            <person name="Robert V."/>
            <person name="Roehrig J."/>
            <person name="Ruller R."/>
            <person name="Salamov A."/>
            <person name="Salih N.S."/>
            <person name="Samson R.A."/>
            <person name="Sandor E."/>
            <person name="Sanguinetti M."/>
            <person name="Schuetze T."/>
            <person name="Sepcic K."/>
            <person name="Shelest E."/>
            <person name="Sherlock G."/>
            <person name="Sophianopoulou V."/>
            <person name="Squina F.M."/>
            <person name="Sun H."/>
            <person name="Susca A."/>
            <person name="Todd R.B."/>
            <person name="Tsang A."/>
            <person name="Unkles S.E."/>
            <person name="van de Wiele N."/>
            <person name="van Rossen-Uffink D."/>
            <person name="Oliveira J.V."/>
            <person name="Vesth T.C."/>
            <person name="Visser J."/>
            <person name="Yu J.-H."/>
            <person name="Zhou M."/>
            <person name="Andersen M.R."/>
            <person name="Archer D.B."/>
            <person name="Baker S.E."/>
            <person name="Benoit I."/>
            <person name="Brakhage A.A."/>
            <person name="Braus G.H."/>
            <person name="Fischer R."/>
            <person name="Frisvad J.C."/>
            <person name="Goldman G.H."/>
            <person name="Houbraken J."/>
            <person name="Oakley B."/>
            <person name="Pocsi I."/>
            <person name="Scazzocchio C."/>
            <person name="Seiboth B."/>
            <person name="vanKuyk P.A."/>
            <person name="Wortman J."/>
            <person name="Dyer P.S."/>
            <person name="Grigoriev I.V."/>
        </authorList>
    </citation>
    <scope>NUCLEOTIDE SEQUENCE [LARGE SCALE GENOMIC DNA]</scope>
    <source>
        <strain evidence="3">CBS 593.65</strain>
    </source>
</reference>